<name>A0ABT1Y9R2_9BACL</name>
<proteinExistence type="predicted"/>
<reference evidence="1 2" key="1">
    <citation type="submission" date="2022-08" db="EMBL/GenBank/DDBJ databases">
        <title>Paenibacillus endoradicis sp. nov., Paenibacillus radicibacter sp. nov and Paenibacillus pararadicis sp. nov., three cold-adapted plant growth-promoting bacteria isolated from root of Larix gmelinii in Great Khingan.</title>
        <authorList>
            <person name="Xue H."/>
        </authorList>
    </citation>
    <scope>NUCLEOTIDE SEQUENCE [LARGE SCALE GENOMIC DNA]</scope>
    <source>
        <strain evidence="1 2">N5-1-1-5</strain>
    </source>
</reference>
<protein>
    <recommendedName>
        <fullName evidence="3">DUF4083 domain-containing protein</fullName>
    </recommendedName>
</protein>
<evidence type="ECO:0008006" key="3">
    <source>
        <dbReference type="Google" id="ProtNLM"/>
    </source>
</evidence>
<accession>A0ABT1Y9R2</accession>
<gene>
    <name evidence="1" type="ORF">NV381_01750</name>
</gene>
<keyword evidence="2" id="KW-1185">Reference proteome</keyword>
<dbReference type="RefSeq" id="WP_258211525.1">
    <property type="nucleotide sequence ID" value="NZ_JANQBD010000001.1"/>
</dbReference>
<dbReference type="EMBL" id="JANQBD010000001">
    <property type="protein sequence ID" value="MCR8629917.1"/>
    <property type="molecule type" value="Genomic_DNA"/>
</dbReference>
<comment type="caution">
    <text evidence="1">The sequence shown here is derived from an EMBL/GenBank/DDBJ whole genome shotgun (WGS) entry which is preliminary data.</text>
</comment>
<evidence type="ECO:0000313" key="1">
    <source>
        <dbReference type="EMBL" id="MCR8629917.1"/>
    </source>
</evidence>
<sequence>MSPFIIILAVILILAVLRLRSTYLKTKKFDRSDEIQQRLAELKKKRDADRE</sequence>
<organism evidence="1 2">
    <name type="scientific">Paenibacillus radicis</name>
    <name type="common">ex Xue et al. 2023</name>
    <dbReference type="NCBI Taxonomy" id="2972489"/>
    <lineage>
        <taxon>Bacteria</taxon>
        <taxon>Bacillati</taxon>
        <taxon>Bacillota</taxon>
        <taxon>Bacilli</taxon>
        <taxon>Bacillales</taxon>
        <taxon>Paenibacillaceae</taxon>
        <taxon>Paenibacillus</taxon>
    </lineage>
</organism>
<evidence type="ECO:0000313" key="2">
    <source>
        <dbReference type="Proteomes" id="UP001300012"/>
    </source>
</evidence>
<dbReference type="Proteomes" id="UP001300012">
    <property type="component" value="Unassembled WGS sequence"/>
</dbReference>